<dbReference type="InterPro" id="IPR007048">
    <property type="entry name" value="IraD/Gp25-like"/>
</dbReference>
<dbReference type="STRING" id="1121432.SAMN02745219_03372"/>
<dbReference type="RefSeq" id="WP_072871379.1">
    <property type="nucleotide sequence ID" value="NZ_FQZM01000064.1"/>
</dbReference>
<sequence length="125" mass="13817">MSLLGSDLSGEVNLRGDFGCITGLANLEAAIKRRLATPKGALFSHPEYGNPAWELIGENIDEVWVGRVCAALQECLEQEPRIRAIKITPYLYEGERLIRFNIAYQVISEQTAANLVWEVPLSGLS</sequence>
<reference evidence="3" key="1">
    <citation type="submission" date="2016-11" db="EMBL/GenBank/DDBJ databases">
        <authorList>
            <person name="Varghese N."/>
            <person name="Submissions S."/>
        </authorList>
    </citation>
    <scope>NUCLEOTIDE SEQUENCE [LARGE SCALE GENOMIC DNA]</scope>
    <source>
        <strain evidence="3">DSM 16057</strain>
    </source>
</reference>
<organism evidence="2 3">
    <name type="scientific">Desulfofundulus thermosubterraneus DSM 16057</name>
    <dbReference type="NCBI Taxonomy" id="1121432"/>
    <lineage>
        <taxon>Bacteria</taxon>
        <taxon>Bacillati</taxon>
        <taxon>Bacillota</taxon>
        <taxon>Clostridia</taxon>
        <taxon>Eubacteriales</taxon>
        <taxon>Peptococcaceae</taxon>
        <taxon>Desulfofundulus</taxon>
    </lineage>
</organism>
<feature type="domain" description="IraD/Gp25-like" evidence="1">
    <location>
        <begin position="25"/>
        <end position="109"/>
    </location>
</feature>
<keyword evidence="3" id="KW-1185">Reference proteome</keyword>
<dbReference type="OrthoDB" id="1808477at2"/>
<gene>
    <name evidence="2" type="ORF">SAMN02745219_03372</name>
</gene>
<dbReference type="AlphaFoldDB" id="A0A1M6M9N6"/>
<evidence type="ECO:0000259" key="1">
    <source>
        <dbReference type="Pfam" id="PF04965"/>
    </source>
</evidence>
<evidence type="ECO:0000313" key="3">
    <source>
        <dbReference type="Proteomes" id="UP000184529"/>
    </source>
</evidence>
<proteinExistence type="predicted"/>
<accession>A0A1M6M9N6</accession>
<name>A0A1M6M9N6_9FIRM</name>
<dbReference type="Proteomes" id="UP000184529">
    <property type="component" value="Unassembled WGS sequence"/>
</dbReference>
<dbReference type="SUPFAM" id="SSF160719">
    <property type="entry name" value="gpW/gp25-like"/>
    <property type="match status" value="1"/>
</dbReference>
<dbReference type="Pfam" id="PF04965">
    <property type="entry name" value="GPW_gp25"/>
    <property type="match status" value="1"/>
</dbReference>
<protein>
    <submittedName>
        <fullName evidence="2">Gene 25-like lysozyme</fullName>
    </submittedName>
</protein>
<dbReference type="Gene3D" id="3.10.450.40">
    <property type="match status" value="1"/>
</dbReference>
<dbReference type="EMBL" id="FQZM01000064">
    <property type="protein sequence ID" value="SHJ80134.1"/>
    <property type="molecule type" value="Genomic_DNA"/>
</dbReference>
<evidence type="ECO:0000313" key="2">
    <source>
        <dbReference type="EMBL" id="SHJ80134.1"/>
    </source>
</evidence>